<keyword evidence="8 9" id="KW-0472">Membrane</keyword>
<keyword evidence="3 9" id="KW-0812">Transmembrane</keyword>
<accession>A0A7R9KLS3</accession>
<evidence type="ECO:0000313" key="12">
    <source>
        <dbReference type="EMBL" id="CAD7625516.1"/>
    </source>
</evidence>
<dbReference type="AlphaFoldDB" id="A0A7R9KLS3"/>
<evidence type="ECO:0000256" key="9">
    <source>
        <dbReference type="SAM" id="Phobius"/>
    </source>
</evidence>
<organism evidence="12">
    <name type="scientific">Medioppia subpectinata</name>
    <dbReference type="NCBI Taxonomy" id="1979941"/>
    <lineage>
        <taxon>Eukaryota</taxon>
        <taxon>Metazoa</taxon>
        <taxon>Ecdysozoa</taxon>
        <taxon>Arthropoda</taxon>
        <taxon>Chelicerata</taxon>
        <taxon>Arachnida</taxon>
        <taxon>Acari</taxon>
        <taxon>Acariformes</taxon>
        <taxon>Sarcoptiformes</taxon>
        <taxon>Oribatida</taxon>
        <taxon>Brachypylina</taxon>
        <taxon>Oppioidea</taxon>
        <taxon>Oppiidae</taxon>
        <taxon>Medioppia</taxon>
    </lineage>
</organism>
<evidence type="ECO:0000256" key="6">
    <source>
        <dbReference type="ARBA" id="ARBA00022840"/>
    </source>
</evidence>
<dbReference type="InterPro" id="IPR036640">
    <property type="entry name" value="ABC1_TM_sf"/>
</dbReference>
<feature type="chain" id="PRO_5035679935" description="ABC transmembrane type-1 domain-containing protein" evidence="10">
    <location>
        <begin position="20"/>
        <end position="358"/>
    </location>
</feature>
<reference evidence="12" key="1">
    <citation type="submission" date="2020-11" db="EMBL/GenBank/DDBJ databases">
        <authorList>
            <person name="Tran Van P."/>
        </authorList>
    </citation>
    <scope>NUCLEOTIDE SEQUENCE</scope>
</reference>
<name>A0A7R9KLS3_9ACAR</name>
<keyword evidence="5" id="KW-0547">Nucleotide-binding</keyword>
<evidence type="ECO:0000256" key="3">
    <source>
        <dbReference type="ARBA" id="ARBA00022692"/>
    </source>
</evidence>
<dbReference type="PROSITE" id="PS50929">
    <property type="entry name" value="ABC_TM1F"/>
    <property type="match status" value="1"/>
</dbReference>
<keyword evidence="2" id="KW-0813">Transport</keyword>
<dbReference type="EMBL" id="OC857694">
    <property type="protein sequence ID" value="CAD7625516.1"/>
    <property type="molecule type" value="Genomic_DNA"/>
</dbReference>
<evidence type="ECO:0000256" key="10">
    <source>
        <dbReference type="SAM" id="SignalP"/>
    </source>
</evidence>
<evidence type="ECO:0000256" key="5">
    <source>
        <dbReference type="ARBA" id="ARBA00022741"/>
    </source>
</evidence>
<dbReference type="InterPro" id="IPR050173">
    <property type="entry name" value="ABC_transporter_C-like"/>
</dbReference>
<dbReference type="PANTHER" id="PTHR24223:SF443">
    <property type="entry name" value="MULTIDRUG-RESISTANCE LIKE PROTEIN 1, ISOFORM I"/>
    <property type="match status" value="1"/>
</dbReference>
<dbReference type="GO" id="GO:0005524">
    <property type="term" value="F:ATP binding"/>
    <property type="evidence" value="ECO:0007669"/>
    <property type="project" value="UniProtKB-KW"/>
</dbReference>
<evidence type="ECO:0000256" key="2">
    <source>
        <dbReference type="ARBA" id="ARBA00022448"/>
    </source>
</evidence>
<keyword evidence="7 9" id="KW-1133">Transmembrane helix</keyword>
<evidence type="ECO:0000256" key="7">
    <source>
        <dbReference type="ARBA" id="ARBA00022989"/>
    </source>
</evidence>
<dbReference type="Gene3D" id="1.20.1560.10">
    <property type="entry name" value="ABC transporter type 1, transmembrane domain"/>
    <property type="match status" value="1"/>
</dbReference>
<dbReference type="SUPFAM" id="SSF90123">
    <property type="entry name" value="ABC transporter transmembrane region"/>
    <property type="match status" value="1"/>
</dbReference>
<evidence type="ECO:0000313" key="13">
    <source>
        <dbReference type="Proteomes" id="UP000759131"/>
    </source>
</evidence>
<feature type="signal peptide" evidence="10">
    <location>
        <begin position="1"/>
        <end position="19"/>
    </location>
</feature>
<protein>
    <recommendedName>
        <fullName evidence="11">ABC transmembrane type-1 domain-containing protein</fullName>
    </recommendedName>
</protein>
<feature type="transmembrane region" description="Helical" evidence="9">
    <location>
        <begin position="281"/>
        <end position="305"/>
    </location>
</feature>
<evidence type="ECO:0000256" key="4">
    <source>
        <dbReference type="ARBA" id="ARBA00022737"/>
    </source>
</evidence>
<dbReference type="InterPro" id="IPR011527">
    <property type="entry name" value="ABC1_TM_dom"/>
</dbReference>
<sequence>MITLTTVLLALSLDQLLDTLENTNLYNYFVHNFTEMWSQFTSFVQILAVFVDRNRFYNIFAETMANTRKCPKTGASFISRLTFSWFTPMIMNGYWKPLTDEDMWPLEVDNEAKNCVQQFNKHRHQLSENEAKPPVNILPTILRTHGPSLALNSVTKLVSTLLTLSQPVILDQLITFLTASGQTLAEPDWIGYTYALLLFVCPVLASVLNAQHNYWSNVIGLRIRTSITAILYEKSIKLSSSGRKDNTSGELLKMLSTDMHYIMFFVPYYDNLWISPLKLLVSIWLLWAQLGAASLPGVIFILVIVPINTYMNAIPGCQYRTSWPSHINRHQRHHQTPGYRYNPLMVPRRLVNTTLRPK</sequence>
<feature type="domain" description="ABC transmembrane type-1" evidence="11">
    <location>
        <begin position="157"/>
        <end position="311"/>
    </location>
</feature>
<dbReference type="PANTHER" id="PTHR24223">
    <property type="entry name" value="ATP-BINDING CASSETTE SUB-FAMILY C"/>
    <property type="match status" value="1"/>
</dbReference>
<gene>
    <name evidence="12" type="ORF">OSB1V03_LOCUS5950</name>
</gene>
<dbReference type="Proteomes" id="UP000759131">
    <property type="component" value="Unassembled WGS sequence"/>
</dbReference>
<evidence type="ECO:0000256" key="8">
    <source>
        <dbReference type="ARBA" id="ARBA00023136"/>
    </source>
</evidence>
<keyword evidence="4" id="KW-0677">Repeat</keyword>
<evidence type="ECO:0000259" key="11">
    <source>
        <dbReference type="PROSITE" id="PS50929"/>
    </source>
</evidence>
<dbReference type="EMBL" id="CAJPIZ010003119">
    <property type="protein sequence ID" value="CAG2105946.1"/>
    <property type="molecule type" value="Genomic_DNA"/>
</dbReference>
<dbReference type="Pfam" id="PF00664">
    <property type="entry name" value="ABC_membrane"/>
    <property type="match status" value="1"/>
</dbReference>
<dbReference type="GO" id="GO:0016020">
    <property type="term" value="C:membrane"/>
    <property type="evidence" value="ECO:0007669"/>
    <property type="project" value="InterPro"/>
</dbReference>
<dbReference type="OrthoDB" id="6514538at2759"/>
<dbReference type="GO" id="GO:0012505">
    <property type="term" value="C:endomembrane system"/>
    <property type="evidence" value="ECO:0007669"/>
    <property type="project" value="UniProtKB-SubCell"/>
</dbReference>
<keyword evidence="10" id="KW-0732">Signal</keyword>
<dbReference type="GO" id="GO:0140359">
    <property type="term" value="F:ABC-type transporter activity"/>
    <property type="evidence" value="ECO:0007669"/>
    <property type="project" value="InterPro"/>
</dbReference>
<keyword evidence="6" id="KW-0067">ATP-binding</keyword>
<proteinExistence type="predicted"/>
<comment type="subcellular location">
    <subcellularLocation>
        <location evidence="1">Endomembrane system</location>
        <topology evidence="1">Multi-pass membrane protein</topology>
    </subcellularLocation>
</comment>
<keyword evidence="13" id="KW-1185">Reference proteome</keyword>
<evidence type="ECO:0000256" key="1">
    <source>
        <dbReference type="ARBA" id="ARBA00004127"/>
    </source>
</evidence>